<feature type="transmembrane region" description="Helical" evidence="1">
    <location>
        <begin position="6"/>
        <end position="30"/>
    </location>
</feature>
<proteinExistence type="predicted"/>
<evidence type="ECO:0000256" key="1">
    <source>
        <dbReference type="SAM" id="Phobius"/>
    </source>
</evidence>
<dbReference type="HOGENOM" id="CLU_1685241_0_0_6"/>
<sequence>MTDISVAIALHVLGVVWWIGGLALVTTVVLPQLRSDPVNALERFHTIERRFAPQVRIAVLIVGASGGWLLYRLQLYHVLNEPAFWWLPAMMALWTLFFLMLFILGPTGVLRHIMSGPLNADLTRRLARMHLLHTVLLIVALVIIAGAVAGNHG</sequence>
<protein>
    <recommendedName>
        <fullName evidence="4">Copper resistance protein D domain-containing protein</fullName>
    </recommendedName>
</protein>
<keyword evidence="1" id="KW-0472">Membrane</keyword>
<dbReference type="EMBL" id="JPGN01000043">
    <property type="protein sequence ID" value="KFI19698.1"/>
    <property type="molecule type" value="Genomic_DNA"/>
</dbReference>
<feature type="transmembrane region" description="Helical" evidence="1">
    <location>
        <begin position="83"/>
        <end position="110"/>
    </location>
</feature>
<name>A0A0E2Z243_9GAMM</name>
<organism evidence="2 3">
    <name type="scientific">Nitrosococcus oceani C-27</name>
    <dbReference type="NCBI Taxonomy" id="314279"/>
    <lineage>
        <taxon>Bacteria</taxon>
        <taxon>Pseudomonadati</taxon>
        <taxon>Pseudomonadota</taxon>
        <taxon>Gammaproteobacteria</taxon>
        <taxon>Chromatiales</taxon>
        <taxon>Chromatiaceae</taxon>
        <taxon>Nitrosococcus</taxon>
    </lineage>
</organism>
<dbReference type="OrthoDB" id="7356530at2"/>
<comment type="caution">
    <text evidence="2">The sequence shown here is derived from an EMBL/GenBank/DDBJ whole genome shotgun (WGS) entry which is preliminary data.</text>
</comment>
<evidence type="ECO:0008006" key="4">
    <source>
        <dbReference type="Google" id="ProtNLM"/>
    </source>
</evidence>
<keyword evidence="1" id="KW-0812">Transmembrane</keyword>
<evidence type="ECO:0000313" key="2">
    <source>
        <dbReference type="EMBL" id="KFI19698.1"/>
    </source>
</evidence>
<reference evidence="2 3" key="1">
    <citation type="submission" date="2014-07" db="EMBL/GenBank/DDBJ databases">
        <title>Comparative analysis of Nitrosococcus oceani genome inventories of strains from Pacific and Atlantic gyres.</title>
        <authorList>
            <person name="Lim C.K."/>
            <person name="Wang L."/>
            <person name="Sayavedra-Soto L.A."/>
            <person name="Klotz M.G."/>
        </authorList>
    </citation>
    <scope>NUCLEOTIDE SEQUENCE [LARGE SCALE GENOMIC DNA]</scope>
    <source>
        <strain evidence="2 3">C-27</strain>
    </source>
</reference>
<feature type="transmembrane region" description="Helical" evidence="1">
    <location>
        <begin position="131"/>
        <end position="150"/>
    </location>
</feature>
<gene>
    <name evidence="2" type="ORF">IB75_07785</name>
</gene>
<accession>A0A0E2Z243</accession>
<dbReference type="Proteomes" id="UP000028839">
    <property type="component" value="Unassembled WGS sequence"/>
</dbReference>
<keyword evidence="1" id="KW-1133">Transmembrane helix</keyword>
<evidence type="ECO:0000313" key="3">
    <source>
        <dbReference type="Proteomes" id="UP000028839"/>
    </source>
</evidence>
<dbReference type="AlphaFoldDB" id="A0A0E2Z243"/>